<organism evidence="2">
    <name type="scientific">Trepomonas sp. PC1</name>
    <dbReference type="NCBI Taxonomy" id="1076344"/>
    <lineage>
        <taxon>Eukaryota</taxon>
        <taxon>Metamonada</taxon>
        <taxon>Diplomonadida</taxon>
        <taxon>Hexamitidae</taxon>
        <taxon>Hexamitinae</taxon>
        <taxon>Trepomonas</taxon>
    </lineage>
</organism>
<evidence type="ECO:0000256" key="1">
    <source>
        <dbReference type="SAM" id="Phobius"/>
    </source>
</evidence>
<accession>A0A146KJC5</accession>
<feature type="transmembrane region" description="Helical" evidence="1">
    <location>
        <begin position="166"/>
        <end position="190"/>
    </location>
</feature>
<keyword evidence="1" id="KW-1133">Transmembrane helix</keyword>
<feature type="transmembrane region" description="Helical" evidence="1">
    <location>
        <begin position="94"/>
        <end position="113"/>
    </location>
</feature>
<name>A0A146KJC5_9EUKA</name>
<keyword evidence="1" id="KW-0472">Membrane</keyword>
<keyword evidence="1 2" id="KW-0812">Transmembrane</keyword>
<feature type="transmembrane region" description="Helical" evidence="1">
    <location>
        <begin position="21"/>
        <end position="42"/>
    </location>
</feature>
<feature type="transmembrane region" description="Helical" evidence="1">
    <location>
        <begin position="62"/>
        <end position="82"/>
    </location>
</feature>
<reference evidence="2" key="1">
    <citation type="submission" date="2015-07" db="EMBL/GenBank/DDBJ databases">
        <title>Adaptation to a free-living lifestyle via gene acquisitions in the diplomonad Trepomonas sp. PC1.</title>
        <authorList>
            <person name="Xu F."/>
            <person name="Jerlstrom-Hultqvist J."/>
            <person name="Kolisko M."/>
            <person name="Simpson A.G.B."/>
            <person name="Roger A.J."/>
            <person name="Svard S.G."/>
            <person name="Andersson J.O."/>
        </authorList>
    </citation>
    <scope>NUCLEOTIDE SEQUENCE</scope>
    <source>
        <strain evidence="2">PC1</strain>
    </source>
</reference>
<dbReference type="AlphaFoldDB" id="A0A146KJC5"/>
<protein>
    <submittedName>
        <fullName evidence="2">Transmembrane domain-containing protein</fullName>
    </submittedName>
</protein>
<gene>
    <name evidence="2" type="ORF">TPC1_11666</name>
</gene>
<dbReference type="EMBL" id="GDID01001237">
    <property type="protein sequence ID" value="JAP95369.1"/>
    <property type="molecule type" value="Transcribed_RNA"/>
</dbReference>
<sequence>MTTYGQALVTIPSKFRVGICPLLSVFAMGGLVFGLSFQNYFYNFGLIMDYGTYFPTDVLDTLIMLSLPASIMLCFVVSQVRVRLNLHWLNMWSIIHTILFFVNFLQTILYILGRPDSVFSFVSSVTSSSSTSALIEFVQSITASAASFIANYNVPGTVGFEIAMYVASYSFMVQFCFCAIFTSMACSLYGETKFIVTMADSQKQFMLHTELRKPKMCCK</sequence>
<proteinExistence type="predicted"/>
<evidence type="ECO:0000313" key="2">
    <source>
        <dbReference type="EMBL" id="JAP95369.1"/>
    </source>
</evidence>